<gene>
    <name evidence="2" type="ORF">N7G274_004973</name>
</gene>
<dbReference type="Gene3D" id="3.10.310.70">
    <property type="match status" value="1"/>
</dbReference>
<dbReference type="PANTHER" id="PTHR22642:SF2">
    <property type="entry name" value="PROTEIN LONG AFTER FAR-RED 3"/>
    <property type="match status" value="1"/>
</dbReference>
<dbReference type="Gene3D" id="3.20.20.140">
    <property type="entry name" value="Metal-dependent hydrolases"/>
    <property type="match status" value="1"/>
</dbReference>
<sequence>MVPRSQLLVLSLRARKLPGKVAGAQVHIKYLKGNCLLPGFIEPHLHVLLAALAKGSFIDFSPLQVKSRAEAEAVIREQVANIKDEASWVAGFGWDPSRVAQHCDLTIDLLHAWSERMTNGGTVHVPVFIDNLSGHLAYVNTEVLNRAGIPLDTTDPNFTRKDGKLTGIVVELGIVKVAAPIPKPSTVD</sequence>
<protein>
    <recommendedName>
        <fullName evidence="1">Amidohydrolase 3 domain-containing protein</fullName>
    </recommendedName>
</protein>
<dbReference type="Proteomes" id="UP001590950">
    <property type="component" value="Unassembled WGS sequence"/>
</dbReference>
<dbReference type="EMBL" id="JBEFKJ010000014">
    <property type="protein sequence ID" value="KAL2042480.1"/>
    <property type="molecule type" value="Genomic_DNA"/>
</dbReference>
<accession>A0ABR4ABJ7</accession>
<reference evidence="2 3" key="1">
    <citation type="submission" date="2024-09" db="EMBL/GenBank/DDBJ databases">
        <title>Rethinking Asexuality: The Enigmatic Case of Functional Sexual Genes in Lepraria (Stereocaulaceae).</title>
        <authorList>
            <person name="Doellman M."/>
            <person name="Sun Y."/>
            <person name="Barcenas-Pena A."/>
            <person name="Lumbsch H.T."/>
            <person name="Grewe F."/>
        </authorList>
    </citation>
    <scope>NUCLEOTIDE SEQUENCE [LARGE SCALE GENOMIC DNA]</scope>
    <source>
        <strain evidence="2 3">Mercado 3170</strain>
    </source>
</reference>
<dbReference type="InterPro" id="IPR013108">
    <property type="entry name" value="Amidohydro_3"/>
</dbReference>
<dbReference type="Gene3D" id="2.30.40.10">
    <property type="entry name" value="Urease, subunit C, domain 1"/>
    <property type="match status" value="1"/>
</dbReference>
<name>A0ABR4ABJ7_9LECA</name>
<evidence type="ECO:0000259" key="1">
    <source>
        <dbReference type="Pfam" id="PF07969"/>
    </source>
</evidence>
<comment type="caution">
    <text evidence="2">The sequence shown here is derived from an EMBL/GenBank/DDBJ whole genome shotgun (WGS) entry which is preliminary data.</text>
</comment>
<organism evidence="2 3">
    <name type="scientific">Stereocaulon virgatum</name>
    <dbReference type="NCBI Taxonomy" id="373712"/>
    <lineage>
        <taxon>Eukaryota</taxon>
        <taxon>Fungi</taxon>
        <taxon>Dikarya</taxon>
        <taxon>Ascomycota</taxon>
        <taxon>Pezizomycotina</taxon>
        <taxon>Lecanoromycetes</taxon>
        <taxon>OSLEUM clade</taxon>
        <taxon>Lecanoromycetidae</taxon>
        <taxon>Lecanorales</taxon>
        <taxon>Lecanorineae</taxon>
        <taxon>Stereocaulaceae</taxon>
        <taxon>Stereocaulon</taxon>
    </lineage>
</organism>
<proteinExistence type="predicted"/>
<dbReference type="InterPro" id="IPR011059">
    <property type="entry name" value="Metal-dep_hydrolase_composite"/>
</dbReference>
<dbReference type="PANTHER" id="PTHR22642">
    <property type="entry name" value="IMIDAZOLONEPROPIONASE"/>
    <property type="match status" value="1"/>
</dbReference>
<dbReference type="Pfam" id="PF07969">
    <property type="entry name" value="Amidohydro_3"/>
    <property type="match status" value="1"/>
</dbReference>
<evidence type="ECO:0000313" key="2">
    <source>
        <dbReference type="EMBL" id="KAL2042480.1"/>
    </source>
</evidence>
<feature type="domain" description="Amidohydrolase 3" evidence="1">
    <location>
        <begin position="31"/>
        <end position="172"/>
    </location>
</feature>
<evidence type="ECO:0000313" key="3">
    <source>
        <dbReference type="Proteomes" id="UP001590950"/>
    </source>
</evidence>
<keyword evidence="3" id="KW-1185">Reference proteome</keyword>